<accession>A0A0D2I4T2</accession>
<dbReference type="AlphaFoldDB" id="A0A0D2I4T2"/>
<feature type="region of interest" description="Disordered" evidence="1">
    <location>
        <begin position="204"/>
        <end position="230"/>
    </location>
</feature>
<dbReference type="RefSeq" id="XP_016624954.1">
    <property type="nucleotide sequence ID" value="XM_016759626.1"/>
</dbReference>
<evidence type="ECO:0000313" key="3">
    <source>
        <dbReference type="Proteomes" id="UP000053789"/>
    </source>
</evidence>
<proteinExistence type="predicted"/>
<dbReference type="HOGENOM" id="CLU_1204649_0_0_1"/>
<organism evidence="2 3">
    <name type="scientific">Cladophialophora bantiana (strain ATCC 10958 / CBS 173.52 / CDC B-1940 / NIH 8579)</name>
    <name type="common">Xylohypha bantiana</name>
    <dbReference type="NCBI Taxonomy" id="1442370"/>
    <lineage>
        <taxon>Eukaryota</taxon>
        <taxon>Fungi</taxon>
        <taxon>Dikarya</taxon>
        <taxon>Ascomycota</taxon>
        <taxon>Pezizomycotina</taxon>
        <taxon>Eurotiomycetes</taxon>
        <taxon>Chaetothyriomycetidae</taxon>
        <taxon>Chaetothyriales</taxon>
        <taxon>Herpotrichiellaceae</taxon>
        <taxon>Cladophialophora</taxon>
    </lineage>
</organism>
<keyword evidence="3" id="KW-1185">Reference proteome</keyword>
<dbReference type="VEuPathDB" id="FungiDB:Z519_01869"/>
<feature type="compositionally biased region" description="Polar residues" evidence="1">
    <location>
        <begin position="210"/>
        <end position="230"/>
    </location>
</feature>
<dbReference type="GeneID" id="27694797"/>
<evidence type="ECO:0000313" key="2">
    <source>
        <dbReference type="EMBL" id="KIW98285.1"/>
    </source>
</evidence>
<name>A0A0D2I4T2_CLAB1</name>
<dbReference type="OrthoDB" id="10284532at2759"/>
<reference evidence="2" key="1">
    <citation type="submission" date="2015-01" db="EMBL/GenBank/DDBJ databases">
        <title>The Genome Sequence of Cladophialophora bantiana CBS 173.52.</title>
        <authorList>
            <consortium name="The Broad Institute Genomics Platform"/>
            <person name="Cuomo C."/>
            <person name="de Hoog S."/>
            <person name="Gorbushina A."/>
            <person name="Stielow B."/>
            <person name="Teixiera M."/>
            <person name="Abouelleil A."/>
            <person name="Chapman S.B."/>
            <person name="Priest M."/>
            <person name="Young S.K."/>
            <person name="Wortman J."/>
            <person name="Nusbaum C."/>
            <person name="Birren B."/>
        </authorList>
    </citation>
    <scope>NUCLEOTIDE SEQUENCE [LARGE SCALE GENOMIC DNA]</scope>
    <source>
        <strain evidence="2">CBS 173.52</strain>
    </source>
</reference>
<protein>
    <submittedName>
        <fullName evidence="2">Uncharacterized protein</fullName>
    </submittedName>
</protein>
<dbReference type="Proteomes" id="UP000053789">
    <property type="component" value="Unassembled WGS sequence"/>
</dbReference>
<sequence>MGPSIRHPQKELGGYHQHAQIPAAYEDCRQIFDQISSVTEANRQVWEGNVDFLESFKNSLAHWANVHHAENGSLDHALILEDLQITATPLLSPALLENNWSSYFGRQSDLRIVSRLPVSDEVLKERLPPISPWNRYKGLNATQKLPFPSDMFSSDVLLGDDKAEIRLAARLFPKAPEQLGQRLGHANWLRKCFLRSLRAGKYPGSRARTDTTLPQSGRTQNGLVETLDSP</sequence>
<gene>
    <name evidence="2" type="ORF">Z519_01869</name>
</gene>
<evidence type="ECO:0000256" key="1">
    <source>
        <dbReference type="SAM" id="MobiDB-lite"/>
    </source>
</evidence>
<dbReference type="EMBL" id="KN846981">
    <property type="protein sequence ID" value="KIW98285.1"/>
    <property type="molecule type" value="Genomic_DNA"/>
</dbReference>